<sequence length="242" mass="27894">MKFDKIYLIGSGRVAKKCLEIASDFFDKQVVHLEFHSKTKADEFFKNLKNSLIISANNFYIFKPPTTTNNTIINYHNSLLPSHAGMNAHVWAIFQGDKQSGVTWHFADDGIDTGRIIAQEKIEILPDMTAAELLIKQQNLAVQIFKDCLKRLKNNNFILPSKYKPSYHKKGDLPNDGIIDVNTMSKEQILVLLRAMDVGAFRQIAYPKIFTNNKWQDIVFYETKQDCIELFLQDKTKLIIKY</sequence>
<reference evidence="6 7" key="1">
    <citation type="submission" date="2020-11" db="EMBL/GenBank/DDBJ databases">
        <authorList>
            <person name="Peeters C."/>
        </authorList>
    </citation>
    <scope>NUCLEOTIDE SEQUENCE [LARGE SCALE GENOMIC DNA]</scope>
    <source>
        <strain evidence="6 7">LMG 7974</strain>
    </source>
</reference>
<dbReference type="PANTHER" id="PTHR43369:SF2">
    <property type="entry name" value="PHOSPHORIBOSYLGLYCINAMIDE FORMYLTRANSFERASE"/>
    <property type="match status" value="1"/>
</dbReference>
<dbReference type="Gene3D" id="3.40.50.12230">
    <property type="match status" value="1"/>
</dbReference>
<dbReference type="EMBL" id="CAJHOF010000034">
    <property type="protein sequence ID" value="CAD7289829.1"/>
    <property type="molecule type" value="Genomic_DNA"/>
</dbReference>
<organism evidence="6 7">
    <name type="scientific">Campylobacter majalis</name>
    <dbReference type="NCBI Taxonomy" id="2790656"/>
    <lineage>
        <taxon>Bacteria</taxon>
        <taxon>Pseudomonadati</taxon>
        <taxon>Campylobacterota</taxon>
        <taxon>Epsilonproteobacteria</taxon>
        <taxon>Campylobacterales</taxon>
        <taxon>Campylobacteraceae</taxon>
        <taxon>Campylobacter</taxon>
    </lineage>
</organism>
<evidence type="ECO:0000256" key="2">
    <source>
        <dbReference type="ARBA" id="ARBA00012254"/>
    </source>
</evidence>
<keyword evidence="3 6" id="KW-0808">Transferase</keyword>
<feature type="domain" description="Formyl transferase N-terminal" evidence="5">
    <location>
        <begin position="45"/>
        <end position="145"/>
    </location>
</feature>
<dbReference type="RefSeq" id="WP_229933683.1">
    <property type="nucleotide sequence ID" value="NZ_CAJHOF010000034.1"/>
</dbReference>
<keyword evidence="4" id="KW-0658">Purine biosynthesis</keyword>
<dbReference type="PANTHER" id="PTHR43369">
    <property type="entry name" value="PHOSPHORIBOSYLGLYCINAMIDE FORMYLTRANSFERASE"/>
    <property type="match status" value="1"/>
</dbReference>
<gene>
    <name evidence="6" type="primary">fmt_3</name>
    <name evidence="6" type="ORF">LMG7974_01912</name>
</gene>
<dbReference type="InterPro" id="IPR002376">
    <property type="entry name" value="Formyl_transf_N"/>
</dbReference>
<dbReference type="InterPro" id="IPR036477">
    <property type="entry name" value="Formyl_transf_N_sf"/>
</dbReference>
<dbReference type="Pfam" id="PF00551">
    <property type="entry name" value="Formyl_trans_N"/>
    <property type="match status" value="1"/>
</dbReference>
<evidence type="ECO:0000313" key="6">
    <source>
        <dbReference type="EMBL" id="CAD7289829.1"/>
    </source>
</evidence>
<name>A0ABN7KCN6_9BACT</name>
<evidence type="ECO:0000256" key="1">
    <source>
        <dbReference type="ARBA" id="ARBA00005054"/>
    </source>
</evidence>
<evidence type="ECO:0000259" key="5">
    <source>
        <dbReference type="Pfam" id="PF00551"/>
    </source>
</evidence>
<evidence type="ECO:0000256" key="3">
    <source>
        <dbReference type="ARBA" id="ARBA00022679"/>
    </source>
</evidence>
<evidence type="ECO:0000256" key="4">
    <source>
        <dbReference type="ARBA" id="ARBA00022755"/>
    </source>
</evidence>
<dbReference type="Proteomes" id="UP000789803">
    <property type="component" value="Unassembled WGS sequence"/>
</dbReference>
<accession>A0ABN7KCN6</accession>
<comment type="caution">
    <text evidence="6">The sequence shown here is derived from an EMBL/GenBank/DDBJ whole genome shotgun (WGS) entry which is preliminary data.</text>
</comment>
<dbReference type="EC" id="2.1.2.2" evidence="2"/>
<dbReference type="SUPFAM" id="SSF53328">
    <property type="entry name" value="Formyltransferase"/>
    <property type="match status" value="1"/>
</dbReference>
<comment type="pathway">
    <text evidence="1">Purine metabolism; IMP biosynthesis via de novo pathway; N(2)-formyl-N(1)-(5-phospho-D-ribosyl)glycinamide from N(1)-(5-phospho-D-ribosyl)glycinamide (10-formyl THF route): step 1/1.</text>
</comment>
<evidence type="ECO:0000313" key="7">
    <source>
        <dbReference type="Proteomes" id="UP000789803"/>
    </source>
</evidence>
<dbReference type="GO" id="GO:0004479">
    <property type="term" value="F:methionyl-tRNA formyltransferase activity"/>
    <property type="evidence" value="ECO:0007669"/>
    <property type="project" value="UniProtKB-EC"/>
</dbReference>
<dbReference type="CDD" id="cd08369">
    <property type="entry name" value="FMT_core"/>
    <property type="match status" value="1"/>
</dbReference>
<protein>
    <recommendedName>
        <fullName evidence="2">phosphoribosylglycinamide formyltransferase 1</fullName>
        <ecNumber evidence="2">2.1.2.2</ecNumber>
    </recommendedName>
</protein>
<proteinExistence type="predicted"/>
<keyword evidence="7" id="KW-1185">Reference proteome</keyword>